<proteinExistence type="predicted"/>
<gene>
    <name evidence="1" type="ORF">GCM10007877_06580</name>
</gene>
<evidence type="ECO:0000313" key="2">
    <source>
        <dbReference type="Proteomes" id="UP001156870"/>
    </source>
</evidence>
<dbReference type="AlphaFoldDB" id="A0AA37T0Z1"/>
<dbReference type="Proteomes" id="UP001156870">
    <property type="component" value="Unassembled WGS sequence"/>
</dbReference>
<evidence type="ECO:0000313" key="1">
    <source>
        <dbReference type="EMBL" id="GLS24944.1"/>
    </source>
</evidence>
<keyword evidence="2" id="KW-1185">Reference proteome</keyword>
<protein>
    <submittedName>
        <fullName evidence="1">Uncharacterized protein</fullName>
    </submittedName>
</protein>
<accession>A0AA37T0Z1</accession>
<name>A0AA37T0Z1_9GAMM</name>
<dbReference type="RefSeq" id="WP_232592240.1">
    <property type="nucleotide sequence ID" value="NZ_BSPD01000020.1"/>
</dbReference>
<organism evidence="1 2">
    <name type="scientific">Marinibactrum halimedae</name>
    <dbReference type="NCBI Taxonomy" id="1444977"/>
    <lineage>
        <taxon>Bacteria</taxon>
        <taxon>Pseudomonadati</taxon>
        <taxon>Pseudomonadota</taxon>
        <taxon>Gammaproteobacteria</taxon>
        <taxon>Cellvibrionales</taxon>
        <taxon>Cellvibrionaceae</taxon>
        <taxon>Marinibactrum</taxon>
    </lineage>
</organism>
<dbReference type="EMBL" id="BSPD01000020">
    <property type="protein sequence ID" value="GLS24944.1"/>
    <property type="molecule type" value="Genomic_DNA"/>
</dbReference>
<sequence length="287" mass="32978">MLDALLASDQKPYIPGNQKKITVFFNLIGTGFSIDVPSQTHSSMVNFVNSESTIDYFNYSQSELTICGDLISTGDDLVDFIPLLMQTYELRGFPFALTSLAKIDLSISLEYFPTMPKAFSLFNPAHLEIATKYFMYFNNGPGAKSKSEFREIAPTHWQTKELAGSFIVQYDSAYTDKIKRVEEPPFTYSLIPINRYHVIVIKFITLQKVKTQRCLPIVRKVQEEILQSIKVKLSDSSRKEQDYAKRTWPKATIAQTMEPQKWVYDEGHWEGNQFIVTDHKATPPQWE</sequence>
<comment type="caution">
    <text evidence="1">The sequence shown here is derived from an EMBL/GenBank/DDBJ whole genome shotgun (WGS) entry which is preliminary data.</text>
</comment>
<reference evidence="1 2" key="1">
    <citation type="journal article" date="2014" name="Int. J. Syst. Evol. Microbiol.">
        <title>Complete genome sequence of Corynebacterium casei LMG S-19264T (=DSM 44701T), isolated from a smear-ripened cheese.</title>
        <authorList>
            <consortium name="US DOE Joint Genome Institute (JGI-PGF)"/>
            <person name="Walter F."/>
            <person name="Albersmeier A."/>
            <person name="Kalinowski J."/>
            <person name="Ruckert C."/>
        </authorList>
    </citation>
    <scope>NUCLEOTIDE SEQUENCE [LARGE SCALE GENOMIC DNA]</scope>
    <source>
        <strain evidence="1 2">NBRC 110095</strain>
    </source>
</reference>